<protein>
    <submittedName>
        <fullName evidence="4">CBS domain-containing protein</fullName>
    </submittedName>
</protein>
<organism evidence="4 5">
    <name type="scientific">Albidovulum litorale</name>
    <dbReference type="NCBI Taxonomy" id="2984134"/>
    <lineage>
        <taxon>Bacteria</taxon>
        <taxon>Pseudomonadati</taxon>
        <taxon>Pseudomonadota</taxon>
        <taxon>Alphaproteobacteria</taxon>
        <taxon>Rhodobacterales</taxon>
        <taxon>Paracoccaceae</taxon>
        <taxon>Albidovulum</taxon>
    </lineage>
</organism>
<dbReference type="PROSITE" id="PS51371">
    <property type="entry name" value="CBS"/>
    <property type="match status" value="2"/>
</dbReference>
<accession>A0ABT2ZRM6</accession>
<evidence type="ECO:0000259" key="3">
    <source>
        <dbReference type="PROSITE" id="PS51371"/>
    </source>
</evidence>
<dbReference type="InterPro" id="IPR044729">
    <property type="entry name" value="CBS_bac"/>
</dbReference>
<dbReference type="RefSeq" id="WP_263740933.1">
    <property type="nucleotide sequence ID" value="NZ_JAOWKZ010000004.1"/>
</dbReference>
<comment type="caution">
    <text evidence="4">The sequence shown here is derived from an EMBL/GenBank/DDBJ whole genome shotgun (WGS) entry which is preliminary data.</text>
</comment>
<evidence type="ECO:0000313" key="5">
    <source>
        <dbReference type="Proteomes" id="UP001652564"/>
    </source>
</evidence>
<proteinExistence type="predicted"/>
<dbReference type="InterPro" id="IPR000644">
    <property type="entry name" value="CBS_dom"/>
</dbReference>
<evidence type="ECO:0000256" key="2">
    <source>
        <dbReference type="PROSITE-ProRule" id="PRU00703"/>
    </source>
</evidence>
<keyword evidence="1 2" id="KW-0129">CBS domain</keyword>
<dbReference type="CDD" id="cd04629">
    <property type="entry name" value="CBS_pair_bac"/>
    <property type="match status" value="1"/>
</dbReference>
<dbReference type="InterPro" id="IPR046342">
    <property type="entry name" value="CBS_dom_sf"/>
</dbReference>
<dbReference type="PANTHER" id="PTHR43080">
    <property type="entry name" value="CBS DOMAIN-CONTAINING PROTEIN CBSX3, MITOCHONDRIAL"/>
    <property type="match status" value="1"/>
</dbReference>
<dbReference type="Proteomes" id="UP001652564">
    <property type="component" value="Unassembled WGS sequence"/>
</dbReference>
<evidence type="ECO:0000256" key="1">
    <source>
        <dbReference type="ARBA" id="ARBA00023122"/>
    </source>
</evidence>
<feature type="domain" description="CBS" evidence="3">
    <location>
        <begin position="11"/>
        <end position="69"/>
    </location>
</feature>
<gene>
    <name evidence="4" type="ORF">OEZ71_15465</name>
</gene>
<feature type="domain" description="CBS" evidence="3">
    <location>
        <begin position="78"/>
        <end position="132"/>
    </location>
</feature>
<name>A0ABT2ZRM6_9RHOB</name>
<keyword evidence="5" id="KW-1185">Reference proteome</keyword>
<dbReference type="PANTHER" id="PTHR43080:SF26">
    <property type="entry name" value="REGULATORY PROTEIN"/>
    <property type="match status" value="1"/>
</dbReference>
<dbReference type="SMART" id="SM00116">
    <property type="entry name" value="CBS"/>
    <property type="match status" value="2"/>
</dbReference>
<dbReference type="SUPFAM" id="SSF54631">
    <property type="entry name" value="CBS-domain pair"/>
    <property type="match status" value="1"/>
</dbReference>
<dbReference type="InterPro" id="IPR051257">
    <property type="entry name" value="Diverse_CBS-Domain"/>
</dbReference>
<reference evidence="4 5" key="1">
    <citation type="submission" date="2022-10" db="EMBL/GenBank/DDBJ databases">
        <title>Defluviimonas sp. nov., isolated from ocean surface sediments.</title>
        <authorList>
            <person name="He W."/>
            <person name="Wang L."/>
            <person name="Zhang D.-F."/>
        </authorList>
    </citation>
    <scope>NUCLEOTIDE SEQUENCE [LARGE SCALE GENOMIC DNA]</scope>
    <source>
        <strain evidence="4 5">WL0050</strain>
    </source>
</reference>
<sequence>MTDRPKVADYMARNLVTLAPDTEINRAMKLLLDRNISGAPVVDSSGQLVGVLSKKDCLRAALNASYYQEWGDSVADYMSGNVHTLDADLDIVAATEAFLKGPYRRFPVMQGGRLVGQISRADVLRALADQWR</sequence>
<dbReference type="Pfam" id="PF00571">
    <property type="entry name" value="CBS"/>
    <property type="match status" value="2"/>
</dbReference>
<evidence type="ECO:0000313" key="4">
    <source>
        <dbReference type="EMBL" id="MCV2873697.1"/>
    </source>
</evidence>
<dbReference type="Gene3D" id="3.10.580.10">
    <property type="entry name" value="CBS-domain"/>
    <property type="match status" value="1"/>
</dbReference>
<dbReference type="EMBL" id="JAOWKZ010000004">
    <property type="protein sequence ID" value="MCV2873697.1"/>
    <property type="molecule type" value="Genomic_DNA"/>
</dbReference>